<sequence>MIGQSSWTYDDGLGEFLVIVLELWMVEAVILSFVMIARQNANGLESFSQAHVIAQNTIQLTPICWYGLSLTPMRTSTGSLYAFSLRLSMSWSKKSCCSHFILRMLAFVLVICSSELKSVPLEVERG</sequence>
<organism evidence="2 3">
    <name type="scientific">Brachionus plicatilis</name>
    <name type="common">Marine rotifer</name>
    <name type="synonym">Brachionus muelleri</name>
    <dbReference type="NCBI Taxonomy" id="10195"/>
    <lineage>
        <taxon>Eukaryota</taxon>
        <taxon>Metazoa</taxon>
        <taxon>Spiralia</taxon>
        <taxon>Gnathifera</taxon>
        <taxon>Rotifera</taxon>
        <taxon>Eurotatoria</taxon>
        <taxon>Monogononta</taxon>
        <taxon>Pseudotrocha</taxon>
        <taxon>Ploima</taxon>
        <taxon>Brachionidae</taxon>
        <taxon>Brachionus</taxon>
    </lineage>
</organism>
<dbReference type="EMBL" id="REGN01005765">
    <property type="protein sequence ID" value="RNA12103.1"/>
    <property type="molecule type" value="Genomic_DNA"/>
</dbReference>
<keyword evidence="1" id="KW-0472">Membrane</keyword>
<gene>
    <name evidence="2" type="ORF">BpHYR1_035681</name>
</gene>
<evidence type="ECO:0000313" key="3">
    <source>
        <dbReference type="Proteomes" id="UP000276133"/>
    </source>
</evidence>
<feature type="transmembrane region" description="Helical" evidence="1">
    <location>
        <begin position="16"/>
        <end position="37"/>
    </location>
</feature>
<comment type="caution">
    <text evidence="2">The sequence shown here is derived from an EMBL/GenBank/DDBJ whole genome shotgun (WGS) entry which is preliminary data.</text>
</comment>
<keyword evidence="3" id="KW-1185">Reference proteome</keyword>
<keyword evidence="1" id="KW-0812">Transmembrane</keyword>
<keyword evidence="1" id="KW-1133">Transmembrane helix</keyword>
<evidence type="ECO:0000313" key="2">
    <source>
        <dbReference type="EMBL" id="RNA12103.1"/>
    </source>
</evidence>
<protein>
    <submittedName>
        <fullName evidence="2">Uncharacterized protein</fullName>
    </submittedName>
</protein>
<dbReference type="Proteomes" id="UP000276133">
    <property type="component" value="Unassembled WGS sequence"/>
</dbReference>
<proteinExistence type="predicted"/>
<dbReference type="AlphaFoldDB" id="A0A3M7QLH5"/>
<name>A0A3M7QLH5_BRAPC</name>
<evidence type="ECO:0000256" key="1">
    <source>
        <dbReference type="SAM" id="Phobius"/>
    </source>
</evidence>
<reference evidence="2 3" key="1">
    <citation type="journal article" date="2018" name="Sci. Rep.">
        <title>Genomic signatures of local adaptation to the degree of environmental predictability in rotifers.</title>
        <authorList>
            <person name="Franch-Gras L."/>
            <person name="Hahn C."/>
            <person name="Garcia-Roger E.M."/>
            <person name="Carmona M.J."/>
            <person name="Serra M."/>
            <person name="Gomez A."/>
        </authorList>
    </citation>
    <scope>NUCLEOTIDE SEQUENCE [LARGE SCALE GENOMIC DNA]</scope>
    <source>
        <strain evidence="2">HYR1</strain>
    </source>
</reference>
<accession>A0A3M7QLH5</accession>